<evidence type="ECO:0008006" key="4">
    <source>
        <dbReference type="Google" id="ProtNLM"/>
    </source>
</evidence>
<name>A0A380CVQ7_SPHSI</name>
<accession>A0A380CVQ7</accession>
<evidence type="ECO:0000313" key="2">
    <source>
        <dbReference type="EMBL" id="SUJ30528.1"/>
    </source>
</evidence>
<reference evidence="2 3" key="1">
    <citation type="submission" date="2018-06" db="EMBL/GenBank/DDBJ databases">
        <authorList>
            <consortium name="Pathogen Informatics"/>
            <person name="Doyle S."/>
        </authorList>
    </citation>
    <scope>NUCLEOTIDE SEQUENCE [LARGE SCALE GENOMIC DNA]</scope>
    <source>
        <strain evidence="2 3">NCTC11388</strain>
    </source>
</reference>
<protein>
    <recommendedName>
        <fullName evidence="4">DKNYY family</fullName>
    </recommendedName>
</protein>
<gene>
    <name evidence="2" type="ORF">NCTC11388_04775</name>
</gene>
<proteinExistence type="predicted"/>
<dbReference type="EMBL" id="UGYW01000002">
    <property type="protein sequence ID" value="SUJ30528.1"/>
    <property type="molecule type" value="Genomic_DNA"/>
</dbReference>
<feature type="chain" id="PRO_5016962265" description="DKNYY family" evidence="1">
    <location>
        <begin position="20"/>
        <end position="356"/>
    </location>
</feature>
<dbReference type="RefSeq" id="WP_115171878.1">
    <property type="nucleotide sequence ID" value="NZ_UGYW01000002.1"/>
</dbReference>
<evidence type="ECO:0000313" key="3">
    <source>
        <dbReference type="Proteomes" id="UP000254893"/>
    </source>
</evidence>
<dbReference type="Proteomes" id="UP000254893">
    <property type="component" value="Unassembled WGS sequence"/>
</dbReference>
<feature type="signal peptide" evidence="1">
    <location>
        <begin position="1"/>
        <end position="19"/>
    </location>
</feature>
<organism evidence="2 3">
    <name type="scientific">Sphingobacterium spiritivorum</name>
    <name type="common">Flavobacterium spiritivorum</name>
    <dbReference type="NCBI Taxonomy" id="258"/>
    <lineage>
        <taxon>Bacteria</taxon>
        <taxon>Pseudomonadati</taxon>
        <taxon>Bacteroidota</taxon>
        <taxon>Sphingobacteriia</taxon>
        <taxon>Sphingobacteriales</taxon>
        <taxon>Sphingobacteriaceae</taxon>
        <taxon>Sphingobacterium</taxon>
    </lineage>
</organism>
<evidence type="ECO:0000256" key="1">
    <source>
        <dbReference type="SAM" id="SignalP"/>
    </source>
</evidence>
<keyword evidence="1" id="KW-0732">Signal</keyword>
<dbReference type="AlphaFoldDB" id="A0A380CVQ7"/>
<sequence length="356" mass="41421">MKKHIIIILMVLSAAQLSAQHPNDPRYKKYEGRYGGNDGICLFEDGHFLLYGYATAVFGSYRFEKDYLLFYPDKPELFQVYAYENKSIGNSVRINFTGFENGATFARFDKDSIRRVFNEDANCFDAPFVYSGPLPFRQLSLSQGASEEEGDLQNPNTSWLYTIPSNYNDFIFVYNKPKSVYQDFAAVISGQDGELCLKKDGYLDRQGYPCRLNIKEDKEWPEIVKWKDQYFENKNKGDAVFANSHYNSFPAPDSNVYNYDTISNQYISKDYLENEEYFKQNEYNDDRFLRKYNKLQSNRQEPFDYEQHTIASGSIFYTTCEEPDKSYKYKELKKVDSANDEAIPATTVPVPMPSNQ</sequence>